<dbReference type="Pfam" id="PF05787">
    <property type="entry name" value="PhoX"/>
    <property type="match status" value="1"/>
</dbReference>
<evidence type="ECO:0000313" key="3">
    <source>
        <dbReference type="Proteomes" id="UP001170717"/>
    </source>
</evidence>
<accession>A0AAW7Z8S0</accession>
<protein>
    <submittedName>
        <fullName evidence="2">DUF839 domain-containing protein</fullName>
    </submittedName>
</protein>
<dbReference type="Proteomes" id="UP001170717">
    <property type="component" value="Unassembled WGS sequence"/>
</dbReference>
<feature type="region of interest" description="Disordered" evidence="1">
    <location>
        <begin position="33"/>
        <end position="65"/>
    </location>
</feature>
<proteinExistence type="predicted"/>
<evidence type="ECO:0000256" key="1">
    <source>
        <dbReference type="SAM" id="MobiDB-lite"/>
    </source>
</evidence>
<reference evidence="2" key="1">
    <citation type="submission" date="2023-07" db="EMBL/GenBank/DDBJ databases">
        <title>Genome content predicts the carbon catabolic preferences of heterotrophic bacteria.</title>
        <authorList>
            <person name="Gralka M."/>
        </authorList>
    </citation>
    <scope>NUCLEOTIDE SEQUENCE</scope>
    <source>
        <strain evidence="2">F2M12</strain>
    </source>
</reference>
<comment type="caution">
    <text evidence="2">The sequence shown here is derived from an EMBL/GenBank/DDBJ whole genome shotgun (WGS) entry which is preliminary data.</text>
</comment>
<dbReference type="InterPro" id="IPR008557">
    <property type="entry name" value="PhoX"/>
</dbReference>
<dbReference type="RefSeq" id="WP_062086714.1">
    <property type="nucleotide sequence ID" value="NZ_CAXIBE010000057.1"/>
</dbReference>
<dbReference type="GeneID" id="83257785"/>
<dbReference type="PROSITE" id="PS51257">
    <property type="entry name" value="PROKAR_LIPOPROTEIN"/>
    <property type="match status" value="1"/>
</dbReference>
<dbReference type="AlphaFoldDB" id="A0AAW7Z8S0"/>
<sequence>MKIERLRDLKYSALALAVAFGISACSLEGDDGEDGVAGAVGEQGPVGEQGEQGEQGDKGEDGDTAGTLTRIATVPLGSEVTGIFLTDEGDLFFNVQHPSGTNSVTNDVNAMPINTGTVGVLAGANFNNLPVTLPNSPVPATDEEKEVVVSAIGQYQVLGQTGDTFGTELPEGLGHIYTLDGEELVLENDMPDFNGFISTDTGEGYLFSNWEELPGGMSRMKVEKDDFGMWQVTEAMMLDFSPVWGTAANCFGSMSPWNTPLTSEEWVVDSAVDSTTSPSWNNPEAVATDARLGRMWQMTAPDASNPYNYGYIAEVTEPLADEPVIVKHLAMGRYEHENSTVMPDGKTVYLSQDDTGGVLFKFVATTAEDLSAGTLYGAKLTQDIGQNDPATTGFAVEWVELASGDNMTIRAWVDEYNGIGTDDYVEGQSSYITMADVEAWANGDATYPTVEEGGSSQTAGEPMDDRVAFLESRAAARAKGATAEWRKLEGISINLKRAEEAVEGTDTIDGEVVENAYLYIGIADLDNTMVDDEGDIQLSARVKDCGGVYRARLEAGYDITRIEPVVMGGTYRSSLTGAERCDVEQLSQPDNVVVMNDGRILIGEDGFQENNTLWMYEPADK</sequence>
<evidence type="ECO:0000313" key="2">
    <source>
        <dbReference type="EMBL" id="MDO6578987.1"/>
    </source>
</evidence>
<dbReference type="PANTHER" id="PTHR35399">
    <property type="entry name" value="SLR8030 PROTEIN"/>
    <property type="match status" value="1"/>
</dbReference>
<gene>
    <name evidence="2" type="ORF">Q4527_16405</name>
</gene>
<organism evidence="2 3">
    <name type="scientific">Alteromonas stellipolaris</name>
    <dbReference type="NCBI Taxonomy" id="233316"/>
    <lineage>
        <taxon>Bacteria</taxon>
        <taxon>Pseudomonadati</taxon>
        <taxon>Pseudomonadota</taxon>
        <taxon>Gammaproteobacteria</taxon>
        <taxon>Alteromonadales</taxon>
        <taxon>Alteromonadaceae</taxon>
        <taxon>Alteromonas/Salinimonas group</taxon>
        <taxon>Alteromonas</taxon>
    </lineage>
</organism>
<dbReference type="EMBL" id="JAUOQI010000014">
    <property type="protein sequence ID" value="MDO6578987.1"/>
    <property type="molecule type" value="Genomic_DNA"/>
</dbReference>
<feature type="compositionally biased region" description="Low complexity" evidence="1">
    <location>
        <begin position="36"/>
        <end position="49"/>
    </location>
</feature>
<name>A0AAW7Z8S0_9ALTE</name>
<dbReference type="PANTHER" id="PTHR35399:SF2">
    <property type="entry name" value="DUF839 DOMAIN-CONTAINING PROTEIN"/>
    <property type="match status" value="1"/>
</dbReference>